<evidence type="ECO:0000256" key="12">
    <source>
        <dbReference type="ARBA" id="ARBA00049954"/>
    </source>
</evidence>
<comment type="catalytic activity">
    <reaction evidence="11 13">
        <text>L-homoserine + ATP = O-phospho-L-homoserine + ADP + H(+)</text>
        <dbReference type="Rhea" id="RHEA:13985"/>
        <dbReference type="ChEBI" id="CHEBI:15378"/>
        <dbReference type="ChEBI" id="CHEBI:30616"/>
        <dbReference type="ChEBI" id="CHEBI:57476"/>
        <dbReference type="ChEBI" id="CHEBI:57590"/>
        <dbReference type="ChEBI" id="CHEBI:456216"/>
        <dbReference type="EC" id="2.7.1.39"/>
    </reaction>
</comment>
<dbReference type="HAMAP" id="MF_00384">
    <property type="entry name" value="Homoser_kinase"/>
    <property type="match status" value="1"/>
</dbReference>
<dbReference type="InterPro" id="IPR006204">
    <property type="entry name" value="GHMP_kinase_N_dom"/>
</dbReference>
<keyword evidence="5 13" id="KW-0028">Amino-acid biosynthesis</keyword>
<evidence type="ECO:0000259" key="15">
    <source>
        <dbReference type="Pfam" id="PF00288"/>
    </source>
</evidence>
<comment type="subcellular location">
    <subcellularLocation>
        <location evidence="13">Cytoplasm</location>
    </subcellularLocation>
</comment>
<comment type="caution">
    <text evidence="17">The sequence shown here is derived from an EMBL/GenBank/DDBJ whole genome shotgun (WGS) entry which is preliminary data.</text>
</comment>
<dbReference type="NCBIfam" id="TIGR00191">
    <property type="entry name" value="thrB"/>
    <property type="match status" value="1"/>
</dbReference>
<dbReference type="SUPFAM" id="SSF55060">
    <property type="entry name" value="GHMP Kinase, C-terminal domain"/>
    <property type="match status" value="1"/>
</dbReference>
<evidence type="ECO:0000256" key="13">
    <source>
        <dbReference type="HAMAP-Rule" id="MF_00384"/>
    </source>
</evidence>
<evidence type="ECO:0000259" key="16">
    <source>
        <dbReference type="Pfam" id="PF08544"/>
    </source>
</evidence>
<dbReference type="PRINTS" id="PR00958">
    <property type="entry name" value="HOMSERKINASE"/>
</dbReference>
<dbReference type="Gene3D" id="3.30.70.890">
    <property type="entry name" value="GHMP kinase, C-terminal domain"/>
    <property type="match status" value="1"/>
</dbReference>
<dbReference type="InterPro" id="IPR000870">
    <property type="entry name" value="Homoserine_kinase"/>
</dbReference>
<comment type="function">
    <text evidence="12 13">Catalyzes the ATP-dependent phosphorylation of L-homoserine to L-homoserine phosphate.</text>
</comment>
<dbReference type="PROSITE" id="PS00627">
    <property type="entry name" value="GHMP_KINASES_ATP"/>
    <property type="match status" value="1"/>
</dbReference>
<keyword evidence="10 13" id="KW-0067">ATP-binding</keyword>
<feature type="domain" description="GHMP kinase N-terminal" evidence="15">
    <location>
        <begin position="97"/>
        <end position="181"/>
    </location>
</feature>
<keyword evidence="13" id="KW-0963">Cytoplasm</keyword>
<reference evidence="17 18" key="1">
    <citation type="submission" date="2021-02" db="EMBL/GenBank/DDBJ databases">
        <title>Actinophytocola xerophila sp. nov., isolated from soil of cotton cropping field.</title>
        <authorList>
            <person name="Huang R."/>
            <person name="Chen X."/>
            <person name="Ge X."/>
            <person name="Liu W."/>
        </authorList>
    </citation>
    <scope>NUCLEOTIDE SEQUENCE [LARGE SCALE GENOMIC DNA]</scope>
    <source>
        <strain evidence="17 18">S1-96</strain>
    </source>
</reference>
<feature type="compositionally biased region" description="Gly residues" evidence="14">
    <location>
        <begin position="21"/>
        <end position="36"/>
    </location>
</feature>
<dbReference type="EMBL" id="JAFFZE010000014">
    <property type="protein sequence ID" value="MCT2585080.1"/>
    <property type="molecule type" value="Genomic_DNA"/>
</dbReference>
<comment type="pathway">
    <text evidence="1 13">Amino-acid biosynthesis; L-threonine biosynthesis; L-threonine from L-aspartate: step 4/5.</text>
</comment>
<evidence type="ECO:0000256" key="2">
    <source>
        <dbReference type="ARBA" id="ARBA00007370"/>
    </source>
</evidence>
<keyword evidence="18" id="KW-1185">Reference proteome</keyword>
<gene>
    <name evidence="13" type="primary">thrB</name>
    <name evidence="17" type="ORF">JT362_18350</name>
</gene>
<dbReference type="PANTHER" id="PTHR20861">
    <property type="entry name" value="HOMOSERINE/4-DIPHOSPHOCYTIDYL-2-C-METHYL-D-ERYTHRITOL KINASE"/>
    <property type="match status" value="1"/>
</dbReference>
<evidence type="ECO:0000256" key="7">
    <source>
        <dbReference type="ARBA" id="ARBA00022697"/>
    </source>
</evidence>
<keyword evidence="8 13" id="KW-0547">Nucleotide-binding</keyword>
<evidence type="ECO:0000256" key="9">
    <source>
        <dbReference type="ARBA" id="ARBA00022777"/>
    </source>
</evidence>
<feature type="region of interest" description="Disordered" evidence="14">
    <location>
        <begin position="1"/>
        <end position="36"/>
    </location>
</feature>
<name>A0ABT2JB58_9PSEU</name>
<accession>A0ABT2JB58</accession>
<feature type="domain" description="GHMP kinase C-terminal" evidence="16">
    <location>
        <begin position="258"/>
        <end position="303"/>
    </location>
</feature>
<evidence type="ECO:0000256" key="14">
    <source>
        <dbReference type="SAM" id="MobiDB-lite"/>
    </source>
</evidence>
<dbReference type="InterPro" id="IPR006203">
    <property type="entry name" value="GHMP_knse_ATP-bd_CS"/>
</dbReference>
<sequence>MHGHRPRPQGPGHRTGHHGPRGTGPGRAGGGGVGPGAGVRAVRVTVPASAANLGSGFDALGLALARYDVVEVRATGTGVTGTVTGEGADLVVDEKHLVVRALRAAADRLGLDLPGVELTCVNAIPHARGLGSSAAAIVAGIAAGYALADRPLDDDTRADALDLAASFEGHADNVAASLSGGLALAWVEDDSTYRAVRLEPHAGLRPVVLVPEEHSATSLTRGLLPATVPHADAAFAAGRCALAVHALTARPDLLLAATADRLHQDYRESAWPNTMRVVRELRANGVPATVSGAGPTVLALPPDGALPAGVDTGGFAALDLPIDRHGVRAERIGTNSR</sequence>
<evidence type="ECO:0000256" key="6">
    <source>
        <dbReference type="ARBA" id="ARBA00022679"/>
    </source>
</evidence>
<dbReference type="InterPro" id="IPR014721">
    <property type="entry name" value="Ribsml_uS5_D2-typ_fold_subgr"/>
</dbReference>
<dbReference type="EC" id="2.7.1.39" evidence="3 13"/>
<evidence type="ECO:0000256" key="8">
    <source>
        <dbReference type="ARBA" id="ARBA00022741"/>
    </source>
</evidence>
<keyword evidence="6 13" id="KW-0808">Transferase</keyword>
<organism evidence="17 18">
    <name type="scientific">Actinophytocola gossypii</name>
    <dbReference type="NCBI Taxonomy" id="2812003"/>
    <lineage>
        <taxon>Bacteria</taxon>
        <taxon>Bacillati</taxon>
        <taxon>Actinomycetota</taxon>
        <taxon>Actinomycetes</taxon>
        <taxon>Pseudonocardiales</taxon>
        <taxon>Pseudonocardiaceae</taxon>
    </lineage>
</organism>
<dbReference type="Pfam" id="PF08544">
    <property type="entry name" value="GHMP_kinases_C"/>
    <property type="match status" value="1"/>
</dbReference>
<dbReference type="Gene3D" id="3.30.230.10">
    <property type="match status" value="1"/>
</dbReference>
<evidence type="ECO:0000256" key="10">
    <source>
        <dbReference type="ARBA" id="ARBA00022840"/>
    </source>
</evidence>
<dbReference type="PANTHER" id="PTHR20861:SF1">
    <property type="entry name" value="HOMOSERINE KINASE"/>
    <property type="match status" value="1"/>
</dbReference>
<dbReference type="Proteomes" id="UP001156441">
    <property type="component" value="Unassembled WGS sequence"/>
</dbReference>
<dbReference type="InterPro" id="IPR036554">
    <property type="entry name" value="GHMP_kinase_C_sf"/>
</dbReference>
<evidence type="ECO:0000256" key="11">
    <source>
        <dbReference type="ARBA" id="ARBA00049375"/>
    </source>
</evidence>
<keyword evidence="9 13" id="KW-0418">Kinase</keyword>
<feature type="binding site" evidence="13">
    <location>
        <begin position="125"/>
        <end position="135"/>
    </location>
    <ligand>
        <name>ATP</name>
        <dbReference type="ChEBI" id="CHEBI:30616"/>
    </ligand>
</feature>
<dbReference type="Pfam" id="PF00288">
    <property type="entry name" value="GHMP_kinases_N"/>
    <property type="match status" value="1"/>
</dbReference>
<evidence type="ECO:0000256" key="4">
    <source>
        <dbReference type="ARBA" id="ARBA00017858"/>
    </source>
</evidence>
<dbReference type="SUPFAM" id="SSF54211">
    <property type="entry name" value="Ribosomal protein S5 domain 2-like"/>
    <property type="match status" value="1"/>
</dbReference>
<evidence type="ECO:0000313" key="17">
    <source>
        <dbReference type="EMBL" id="MCT2585080.1"/>
    </source>
</evidence>
<evidence type="ECO:0000256" key="3">
    <source>
        <dbReference type="ARBA" id="ARBA00012078"/>
    </source>
</evidence>
<dbReference type="InterPro" id="IPR013750">
    <property type="entry name" value="GHMP_kinase_C_dom"/>
</dbReference>
<evidence type="ECO:0000256" key="1">
    <source>
        <dbReference type="ARBA" id="ARBA00005015"/>
    </source>
</evidence>
<evidence type="ECO:0000256" key="5">
    <source>
        <dbReference type="ARBA" id="ARBA00022605"/>
    </source>
</evidence>
<evidence type="ECO:0000313" key="18">
    <source>
        <dbReference type="Proteomes" id="UP001156441"/>
    </source>
</evidence>
<comment type="similarity">
    <text evidence="2 13">Belongs to the GHMP kinase family. Homoserine kinase subfamily.</text>
</comment>
<dbReference type="GO" id="GO:0004413">
    <property type="term" value="F:homoserine kinase activity"/>
    <property type="evidence" value="ECO:0007669"/>
    <property type="project" value="UniProtKB-EC"/>
</dbReference>
<proteinExistence type="inferred from homology"/>
<protein>
    <recommendedName>
        <fullName evidence="4 13">Homoserine kinase</fullName>
        <shortName evidence="13">HK</shortName>
        <shortName evidence="13">HSK</shortName>
        <ecNumber evidence="3 13">2.7.1.39</ecNumber>
    </recommendedName>
</protein>
<dbReference type="InterPro" id="IPR020568">
    <property type="entry name" value="Ribosomal_Su5_D2-typ_SF"/>
</dbReference>
<keyword evidence="7 13" id="KW-0791">Threonine biosynthesis</keyword>